<dbReference type="InterPro" id="IPR001468">
    <property type="entry name" value="Indole-3-GlycerolPSynthase_CS"/>
</dbReference>
<dbReference type="GO" id="GO:0000162">
    <property type="term" value="P:L-tryptophan biosynthetic process"/>
    <property type="evidence" value="ECO:0007669"/>
    <property type="project" value="UniProtKB-UniRule"/>
</dbReference>
<keyword evidence="4 8" id="KW-0210">Decarboxylase</keyword>
<evidence type="ECO:0000256" key="6">
    <source>
        <dbReference type="ARBA" id="ARBA00023141"/>
    </source>
</evidence>
<dbReference type="NCBIfam" id="NF001377">
    <property type="entry name" value="PRK00278.2-4"/>
    <property type="match status" value="1"/>
</dbReference>
<comment type="similarity">
    <text evidence="8">Belongs to the TrpC family.</text>
</comment>
<dbReference type="AlphaFoldDB" id="A0A5B9E383"/>
<accession>A0A5B9E383</accession>
<dbReference type="PROSITE" id="PS00614">
    <property type="entry name" value="IGPS"/>
    <property type="match status" value="1"/>
</dbReference>
<evidence type="ECO:0000256" key="4">
    <source>
        <dbReference type="ARBA" id="ARBA00022793"/>
    </source>
</evidence>
<evidence type="ECO:0000256" key="1">
    <source>
        <dbReference type="ARBA" id="ARBA00001633"/>
    </source>
</evidence>
<keyword evidence="5 8" id="KW-0822">Tryptophan biosynthesis</keyword>
<dbReference type="GO" id="GO:0004640">
    <property type="term" value="F:phosphoribosylanthranilate isomerase activity"/>
    <property type="evidence" value="ECO:0007669"/>
    <property type="project" value="TreeGrafter"/>
</dbReference>
<evidence type="ECO:0000256" key="8">
    <source>
        <dbReference type="HAMAP-Rule" id="MF_00134"/>
    </source>
</evidence>
<dbReference type="KEGG" id="talb:FTW19_01500"/>
<keyword evidence="3 8" id="KW-0028">Amino-acid biosynthesis</keyword>
<comment type="pathway">
    <text evidence="2 8">Amino-acid biosynthesis; L-tryptophan biosynthesis; L-tryptophan from chorismate: step 4/5.</text>
</comment>
<dbReference type="OrthoDB" id="9804217at2"/>
<evidence type="ECO:0000256" key="3">
    <source>
        <dbReference type="ARBA" id="ARBA00022605"/>
    </source>
</evidence>
<dbReference type="PANTHER" id="PTHR22854">
    <property type="entry name" value="TRYPTOPHAN BIOSYNTHESIS PROTEIN"/>
    <property type="match status" value="1"/>
</dbReference>
<dbReference type="PANTHER" id="PTHR22854:SF2">
    <property type="entry name" value="INDOLE-3-GLYCEROL-PHOSPHATE SYNTHASE"/>
    <property type="match status" value="1"/>
</dbReference>
<protein>
    <recommendedName>
        <fullName evidence="8">Indole-3-glycerol phosphate synthase</fullName>
        <shortName evidence="8">IGPS</shortName>
        <ecNumber evidence="8">4.1.1.48</ecNumber>
    </recommendedName>
</protein>
<dbReference type="RefSeq" id="WP_147645931.1">
    <property type="nucleotide sequence ID" value="NZ_CP042806.1"/>
</dbReference>
<reference evidence="10 11" key="1">
    <citation type="submission" date="2019-08" db="EMBL/GenBank/DDBJ databases">
        <title>Complete genome sequence of Terriglobus albidus strain ORNL.</title>
        <authorList>
            <person name="Podar M."/>
        </authorList>
    </citation>
    <scope>NUCLEOTIDE SEQUENCE [LARGE SCALE GENOMIC DNA]</scope>
    <source>
        <strain evidence="10 11">ORNL</strain>
    </source>
</reference>
<keyword evidence="11" id="KW-1185">Reference proteome</keyword>
<name>A0A5B9E383_9BACT</name>
<evidence type="ECO:0000313" key="11">
    <source>
        <dbReference type="Proteomes" id="UP000321820"/>
    </source>
</evidence>
<keyword evidence="6 8" id="KW-0057">Aromatic amino acid biosynthesis</keyword>
<evidence type="ECO:0000313" key="10">
    <source>
        <dbReference type="EMBL" id="QEE26793.1"/>
    </source>
</evidence>
<dbReference type="Gene3D" id="3.20.20.70">
    <property type="entry name" value="Aldolase class I"/>
    <property type="match status" value="1"/>
</dbReference>
<dbReference type="EC" id="4.1.1.48" evidence="8"/>
<evidence type="ECO:0000256" key="7">
    <source>
        <dbReference type="ARBA" id="ARBA00023239"/>
    </source>
</evidence>
<dbReference type="UniPathway" id="UPA00035">
    <property type="reaction ID" value="UER00043"/>
</dbReference>
<dbReference type="CDD" id="cd00331">
    <property type="entry name" value="IGPS"/>
    <property type="match status" value="1"/>
</dbReference>
<comment type="catalytic activity">
    <reaction evidence="1 8">
        <text>1-(2-carboxyphenylamino)-1-deoxy-D-ribulose 5-phosphate + H(+) = (1S,2R)-1-C-(indol-3-yl)glycerol 3-phosphate + CO2 + H2O</text>
        <dbReference type="Rhea" id="RHEA:23476"/>
        <dbReference type="ChEBI" id="CHEBI:15377"/>
        <dbReference type="ChEBI" id="CHEBI:15378"/>
        <dbReference type="ChEBI" id="CHEBI:16526"/>
        <dbReference type="ChEBI" id="CHEBI:58613"/>
        <dbReference type="ChEBI" id="CHEBI:58866"/>
        <dbReference type="EC" id="4.1.1.48"/>
    </reaction>
</comment>
<dbReference type="EMBL" id="CP042806">
    <property type="protein sequence ID" value="QEE26793.1"/>
    <property type="molecule type" value="Genomic_DNA"/>
</dbReference>
<evidence type="ECO:0000256" key="5">
    <source>
        <dbReference type="ARBA" id="ARBA00022822"/>
    </source>
</evidence>
<gene>
    <name evidence="8 10" type="primary">trpC</name>
    <name evidence="10" type="ORF">FTW19_01500</name>
</gene>
<dbReference type="HAMAP" id="MF_00134_B">
    <property type="entry name" value="IGPS_B"/>
    <property type="match status" value="1"/>
</dbReference>
<dbReference type="Proteomes" id="UP000321820">
    <property type="component" value="Chromosome"/>
</dbReference>
<proteinExistence type="inferred from homology"/>
<dbReference type="InterPro" id="IPR045186">
    <property type="entry name" value="Indole-3-glycerol_P_synth"/>
</dbReference>
<feature type="domain" description="Indole-3-glycerol phosphate synthase" evidence="9">
    <location>
        <begin position="5"/>
        <end position="258"/>
    </location>
</feature>
<dbReference type="InterPro" id="IPR013785">
    <property type="entry name" value="Aldolase_TIM"/>
</dbReference>
<organism evidence="10 11">
    <name type="scientific">Terriglobus albidus</name>
    <dbReference type="NCBI Taxonomy" id="1592106"/>
    <lineage>
        <taxon>Bacteria</taxon>
        <taxon>Pseudomonadati</taxon>
        <taxon>Acidobacteriota</taxon>
        <taxon>Terriglobia</taxon>
        <taxon>Terriglobales</taxon>
        <taxon>Acidobacteriaceae</taxon>
        <taxon>Terriglobus</taxon>
    </lineage>
</organism>
<sequence>MSSHLERILANTRIEVSARKAAAEFAALEEAAAAHTPRGFARALRERAETGPAVIAELKKASPSKGLIRAEFEPVALGTELEAAGAACLSVLTDEVFFLGGLENLRRVSAAVKIPCLRKDFMVEPFQVLEARAAGADAILLIMAALGDEDLRVLRDTARTYGLDVLCEVHDQEELDRALQLDCECVGVNSRNLKTFDVSIERAVELASQLPDGVVRVAESGIASRQDVENLRVAGFDAFLIGETLMRQPSPGAMLRELIG</sequence>
<dbReference type="InterPro" id="IPR013798">
    <property type="entry name" value="Indole-3-glycerol_P_synth_dom"/>
</dbReference>
<dbReference type="InterPro" id="IPR011060">
    <property type="entry name" value="RibuloseP-bd_barrel"/>
</dbReference>
<dbReference type="Pfam" id="PF00218">
    <property type="entry name" value="IGPS"/>
    <property type="match status" value="1"/>
</dbReference>
<evidence type="ECO:0000259" key="9">
    <source>
        <dbReference type="Pfam" id="PF00218"/>
    </source>
</evidence>
<keyword evidence="7 8" id="KW-0456">Lyase</keyword>
<evidence type="ECO:0000256" key="2">
    <source>
        <dbReference type="ARBA" id="ARBA00004696"/>
    </source>
</evidence>
<dbReference type="FunFam" id="3.20.20.70:FF:000024">
    <property type="entry name" value="Indole-3-glycerol phosphate synthase"/>
    <property type="match status" value="1"/>
</dbReference>
<dbReference type="GO" id="GO:0004425">
    <property type="term" value="F:indole-3-glycerol-phosphate synthase activity"/>
    <property type="evidence" value="ECO:0007669"/>
    <property type="project" value="UniProtKB-UniRule"/>
</dbReference>
<dbReference type="SUPFAM" id="SSF51366">
    <property type="entry name" value="Ribulose-phoshate binding barrel"/>
    <property type="match status" value="1"/>
</dbReference>